<reference evidence="1" key="2">
    <citation type="submission" date="2018-10" db="UniProtKB">
        <authorList>
            <consortium name="EnsemblPlants"/>
        </authorList>
    </citation>
    <scope>IDENTIFICATION</scope>
</reference>
<dbReference type="Gramene" id="TraesCS5B02G177700.1">
    <property type="protein sequence ID" value="TraesCS5B02G177700.1.cds1"/>
    <property type="gene ID" value="TraesCS5B02G177700"/>
</dbReference>
<evidence type="ECO:0000313" key="1">
    <source>
        <dbReference type="EnsemblPlants" id="TraesCS5B02G177700.1.cds1"/>
    </source>
</evidence>
<dbReference type="AlphaFoldDB" id="A0A3B6LLE1"/>
<sequence>MKELGLREEDLDDVVFDEKEAALVAPRWVTLAKVHTIKTYSQYWFFRNMRAAWDLAQEVQFKPLEDNLYSVQFSYLGDWERVTRDGPWHFRGDAVILKPYDRMTKPSTVQLDSIQIWAQIHDVPPLYAYLVSSLVAKVGEVLSAEPISWDFAGNFHHVWLRIKVDKPLKNVVSLIRDGKRQIYRVKYEKLLDWCAVCGMLGHQYKEHGTGIHPPSALVFKDLKATWAMRNSQGPGGGRGHRGGSCDG</sequence>
<keyword evidence="2" id="KW-1185">Reference proteome</keyword>
<dbReference type="InterPro" id="IPR040256">
    <property type="entry name" value="At4g02000-like"/>
</dbReference>
<reference evidence="1" key="1">
    <citation type="submission" date="2018-08" db="EMBL/GenBank/DDBJ databases">
        <authorList>
            <person name="Rossello M."/>
        </authorList>
    </citation>
    <scope>NUCLEOTIDE SEQUENCE [LARGE SCALE GENOMIC DNA]</scope>
    <source>
        <strain evidence="1">cv. Chinese Spring</strain>
    </source>
</reference>
<evidence type="ECO:0000313" key="2">
    <source>
        <dbReference type="Proteomes" id="UP000019116"/>
    </source>
</evidence>
<dbReference type="Gramene" id="TraesCS5B03G0473500.1">
    <property type="protein sequence ID" value="TraesCS5B03G0473500.1.CDS1"/>
    <property type="gene ID" value="TraesCS5B03G0473500"/>
</dbReference>
<dbReference type="PANTHER" id="PTHR31286">
    <property type="entry name" value="GLYCINE-RICH CELL WALL STRUCTURAL PROTEIN 1.8-LIKE"/>
    <property type="match status" value="1"/>
</dbReference>
<dbReference type="Gramene" id="TraesJUL5B03G02901020.1">
    <property type="protein sequence ID" value="TraesJUL5B03G02901020.1.CDS1"/>
    <property type="gene ID" value="TraesJUL5B03G02901020"/>
</dbReference>
<dbReference type="EnsemblPlants" id="TraesCS5B02G177700.1">
    <property type="protein sequence ID" value="TraesCS5B02G177700.1.cds1"/>
    <property type="gene ID" value="TraesCS5B02G177700"/>
</dbReference>
<accession>A0A3B6LLE1</accession>
<organism evidence="1">
    <name type="scientific">Triticum aestivum</name>
    <name type="common">Wheat</name>
    <dbReference type="NCBI Taxonomy" id="4565"/>
    <lineage>
        <taxon>Eukaryota</taxon>
        <taxon>Viridiplantae</taxon>
        <taxon>Streptophyta</taxon>
        <taxon>Embryophyta</taxon>
        <taxon>Tracheophyta</taxon>
        <taxon>Spermatophyta</taxon>
        <taxon>Magnoliopsida</taxon>
        <taxon>Liliopsida</taxon>
        <taxon>Poales</taxon>
        <taxon>Poaceae</taxon>
        <taxon>BOP clade</taxon>
        <taxon>Pooideae</taxon>
        <taxon>Triticodae</taxon>
        <taxon>Triticeae</taxon>
        <taxon>Triticinae</taxon>
        <taxon>Triticum</taxon>
    </lineage>
</organism>
<dbReference type="Gramene" id="TraesROB_scaffold_070256_01G000100.1">
    <property type="protein sequence ID" value="TraesROB_scaffold_070256_01G000100.1"/>
    <property type="gene ID" value="TraesROB_scaffold_070256_01G000100"/>
</dbReference>
<dbReference type="PANTHER" id="PTHR31286:SF167">
    <property type="entry name" value="OS09G0268800 PROTEIN"/>
    <property type="match status" value="1"/>
</dbReference>
<dbReference type="STRING" id="4565.A0A3B6LLE1"/>
<protein>
    <recommendedName>
        <fullName evidence="3">DUF4283 domain-containing protein</fullName>
    </recommendedName>
</protein>
<dbReference type="Gramene" id="TraesNOR5B03G02906460.1">
    <property type="protein sequence ID" value="TraesNOR5B03G02906460.1.CDS1"/>
    <property type="gene ID" value="TraesNOR5B03G02906460"/>
</dbReference>
<proteinExistence type="predicted"/>
<dbReference type="Proteomes" id="UP000019116">
    <property type="component" value="Chromosome 5B"/>
</dbReference>
<name>A0A3B6LLE1_WHEAT</name>
<evidence type="ECO:0008006" key="3">
    <source>
        <dbReference type="Google" id="ProtNLM"/>
    </source>
</evidence>
<dbReference type="Gramene" id="TraesMAC5B03G02879260.1">
    <property type="protein sequence ID" value="TraesMAC5B03G02879260.1.CDS1"/>
    <property type="gene ID" value="TraesMAC5B03G02879260"/>
</dbReference>